<dbReference type="SMART" id="SM00986">
    <property type="entry name" value="UDG"/>
    <property type="match status" value="1"/>
</dbReference>
<keyword evidence="3" id="KW-0227">DNA damage</keyword>
<dbReference type="Gene3D" id="3.40.470.10">
    <property type="entry name" value="Uracil-DNA glycosylase-like domain"/>
    <property type="match status" value="1"/>
</dbReference>
<evidence type="ECO:0000256" key="1">
    <source>
        <dbReference type="ARBA" id="ARBA00022485"/>
    </source>
</evidence>
<dbReference type="InterPro" id="IPR005122">
    <property type="entry name" value="Uracil-DNA_glycosylase-like"/>
</dbReference>
<dbReference type="SMART" id="SM00987">
    <property type="entry name" value="UreE_C"/>
    <property type="match status" value="1"/>
</dbReference>
<evidence type="ECO:0000256" key="6">
    <source>
        <dbReference type="ARBA" id="ARBA00023014"/>
    </source>
</evidence>
<organism evidence="9">
    <name type="scientific">hydrothermal vent metagenome</name>
    <dbReference type="NCBI Taxonomy" id="652676"/>
    <lineage>
        <taxon>unclassified sequences</taxon>
        <taxon>metagenomes</taxon>
        <taxon>ecological metagenomes</taxon>
    </lineage>
</organism>
<evidence type="ECO:0000256" key="4">
    <source>
        <dbReference type="ARBA" id="ARBA00022801"/>
    </source>
</evidence>
<keyword evidence="6" id="KW-0411">Iron-sulfur</keyword>
<sequence length="222" mass="23746">MDELESTLEETVEKLKDLQAMGLQYISVAPPAVAGPSEAFSALNKNIESCTKCVRHSGQVKAALGIGPEDARVVFVSAPAMSNAAARRSSNGSISQTENFSKAETELLDNIIKAMGLTMDEVYFTCLVRCAGEDAPGSDEIEGCLPFLKDELDIINPVAIVAMGGAAAHLIASDVDFANLRGIMRSFDDIPLMITHHPSELIKAPGLKRAAWEDIKKVMALL</sequence>
<name>A0A3B0RLS8_9ZZZZ</name>
<reference evidence="9" key="1">
    <citation type="submission" date="2018-06" db="EMBL/GenBank/DDBJ databases">
        <authorList>
            <person name="Zhirakovskaya E."/>
        </authorList>
    </citation>
    <scope>NUCLEOTIDE SEQUENCE</scope>
</reference>
<evidence type="ECO:0000256" key="5">
    <source>
        <dbReference type="ARBA" id="ARBA00023004"/>
    </source>
</evidence>
<dbReference type="CDD" id="cd10030">
    <property type="entry name" value="UDG-F4_TTUDGA_SPO1dp_like"/>
    <property type="match status" value="1"/>
</dbReference>
<dbReference type="AlphaFoldDB" id="A0A3B0RLS8"/>
<evidence type="ECO:0000313" key="9">
    <source>
        <dbReference type="EMBL" id="VAV84475.1"/>
    </source>
</evidence>
<keyword evidence="1" id="KW-0004">4Fe-4S</keyword>
<evidence type="ECO:0000256" key="2">
    <source>
        <dbReference type="ARBA" id="ARBA00022723"/>
    </source>
</evidence>
<dbReference type="InterPro" id="IPR036895">
    <property type="entry name" value="Uracil-DNA_glycosylase-like_sf"/>
</dbReference>
<dbReference type="GO" id="GO:0046872">
    <property type="term" value="F:metal ion binding"/>
    <property type="evidence" value="ECO:0007669"/>
    <property type="project" value="UniProtKB-KW"/>
</dbReference>
<dbReference type="SUPFAM" id="SSF52141">
    <property type="entry name" value="Uracil-DNA glycosylase-like"/>
    <property type="match status" value="1"/>
</dbReference>
<dbReference type="GO" id="GO:0006281">
    <property type="term" value="P:DNA repair"/>
    <property type="evidence" value="ECO:0007669"/>
    <property type="project" value="UniProtKB-KW"/>
</dbReference>
<dbReference type="InterPro" id="IPR051536">
    <property type="entry name" value="UDG_Type-4/5"/>
</dbReference>
<proteinExistence type="predicted"/>
<dbReference type="PANTHER" id="PTHR33693">
    <property type="entry name" value="TYPE-5 URACIL-DNA GLYCOSYLASE"/>
    <property type="match status" value="1"/>
</dbReference>
<evidence type="ECO:0000256" key="7">
    <source>
        <dbReference type="ARBA" id="ARBA00023204"/>
    </source>
</evidence>
<keyword evidence="5" id="KW-0408">Iron</keyword>
<keyword evidence="4" id="KW-0378">Hydrolase</keyword>
<gene>
    <name evidence="9" type="ORF">MNBD_DELTA01-1103</name>
</gene>
<dbReference type="EMBL" id="UOEA01000067">
    <property type="protein sequence ID" value="VAV84475.1"/>
    <property type="molecule type" value="Genomic_DNA"/>
</dbReference>
<protein>
    <recommendedName>
        <fullName evidence="8">Uracil-DNA glycosylase-like domain-containing protein</fullName>
    </recommendedName>
</protein>
<dbReference type="GO" id="GO:0051539">
    <property type="term" value="F:4 iron, 4 sulfur cluster binding"/>
    <property type="evidence" value="ECO:0007669"/>
    <property type="project" value="UniProtKB-KW"/>
</dbReference>
<feature type="domain" description="Uracil-DNA glycosylase-like" evidence="8">
    <location>
        <begin position="64"/>
        <end position="216"/>
    </location>
</feature>
<evidence type="ECO:0000259" key="8">
    <source>
        <dbReference type="SMART" id="SM00986"/>
    </source>
</evidence>
<keyword evidence="2" id="KW-0479">Metal-binding</keyword>
<dbReference type="GO" id="GO:0097506">
    <property type="term" value="F:deaminated base DNA N-glycosylase activity"/>
    <property type="evidence" value="ECO:0007669"/>
    <property type="project" value="UniProtKB-ARBA"/>
</dbReference>
<evidence type="ECO:0000256" key="3">
    <source>
        <dbReference type="ARBA" id="ARBA00022763"/>
    </source>
</evidence>
<dbReference type="PANTHER" id="PTHR33693:SF1">
    <property type="entry name" value="TYPE-4 URACIL-DNA GLYCOSYLASE"/>
    <property type="match status" value="1"/>
</dbReference>
<accession>A0A3B0RLS8</accession>
<keyword evidence="7" id="KW-0234">DNA repair</keyword>
<dbReference type="Pfam" id="PF03167">
    <property type="entry name" value="UDG"/>
    <property type="match status" value="1"/>
</dbReference>